<dbReference type="Proteomes" id="UP000887577">
    <property type="component" value="Unplaced"/>
</dbReference>
<dbReference type="AlphaFoldDB" id="A0A914YPC9"/>
<proteinExistence type="predicted"/>
<feature type="compositionally biased region" description="Low complexity" evidence="1">
    <location>
        <begin position="361"/>
        <end position="371"/>
    </location>
</feature>
<feature type="compositionally biased region" description="Low complexity" evidence="1">
    <location>
        <begin position="465"/>
        <end position="477"/>
    </location>
</feature>
<reference evidence="4" key="1">
    <citation type="submission" date="2022-11" db="UniProtKB">
        <authorList>
            <consortium name="WormBaseParasite"/>
        </authorList>
    </citation>
    <scope>IDENTIFICATION</scope>
</reference>
<name>A0A914YPC9_9BILA</name>
<dbReference type="Pfam" id="PF12473">
    <property type="entry name" value="DUF3694"/>
    <property type="match status" value="2"/>
</dbReference>
<dbReference type="WBParaSite" id="PSU_v2.g21497.t1">
    <property type="protein sequence ID" value="PSU_v2.g21497.t1"/>
    <property type="gene ID" value="PSU_v2.g21497"/>
</dbReference>
<organism evidence="3 4">
    <name type="scientific">Panagrolaimus superbus</name>
    <dbReference type="NCBI Taxonomy" id="310955"/>
    <lineage>
        <taxon>Eukaryota</taxon>
        <taxon>Metazoa</taxon>
        <taxon>Ecdysozoa</taxon>
        <taxon>Nematoda</taxon>
        <taxon>Chromadorea</taxon>
        <taxon>Rhabditida</taxon>
        <taxon>Tylenchina</taxon>
        <taxon>Panagrolaimomorpha</taxon>
        <taxon>Panagrolaimoidea</taxon>
        <taxon>Panagrolaimidae</taxon>
        <taxon>Panagrolaimus</taxon>
    </lineage>
</organism>
<sequence>MHFQLKRWSEVTNRIEFWCDIKELNENGDYSSVEVADQSGVGTGGIYQLKQGQQRRITVRLRSLPERGNLPINIGEISTVSIGSICVKESDEDNEKQLDSYQEEDLDKIREQWTQALSKRQKYLEQQINALSEKGTLKTELDGEREQSLINQWISLTEERNAVSVPSPNSHIPGAPAEWHAPPGIEKHIPVVFLDINSEEYSAEDSGTSKIAGLNNVLQYEAYERMISLPILEMDTVESEATCSWDSSIHSLSALNRATNSGEKIYAIIRVVVRLSQPVAVDLVLRKRICINVYKKPSFTERLMKKIVGGESLFGTGVYYDLVGHIPKATLDMEDRETLALMAARHTSTNEDDFDEKRQRPSPSSSSKVQSNYIEAYTKSIQAVEWMLKLDRLRQESAMFNMLNKHERAARLSGIYGMPSNNFRMKRATSLPNTINNVTLPPIPPSSQHHRYSNHSSGFPPLPPSTSSNNNNNENLSNNKIMEMSASASSGYSSMVNSLVSPMMEYGGRLSGIDEEQQIQLSEVLTKEPVRSFTVPETLHSTNQHFSPKPVCLLFLLPSKKKRDLMATVSPRLLSDLHQEEENNIQYSCSNHLFNENERHSNPRRQPSGTMNLEFDVSHA</sequence>
<feature type="region of interest" description="Disordered" evidence="1">
    <location>
        <begin position="444"/>
        <end position="477"/>
    </location>
</feature>
<keyword evidence="3" id="KW-1185">Reference proteome</keyword>
<feature type="region of interest" description="Disordered" evidence="1">
    <location>
        <begin position="346"/>
        <end position="371"/>
    </location>
</feature>
<feature type="domain" description="Kinesin-like" evidence="2">
    <location>
        <begin position="235"/>
        <end position="295"/>
    </location>
</feature>
<evidence type="ECO:0000259" key="2">
    <source>
        <dbReference type="Pfam" id="PF12473"/>
    </source>
</evidence>
<protein>
    <submittedName>
        <fullName evidence="4">Kinesin-like domain-containing protein</fullName>
    </submittedName>
</protein>
<evidence type="ECO:0000313" key="4">
    <source>
        <dbReference type="WBParaSite" id="PSU_v2.g21497.t1"/>
    </source>
</evidence>
<feature type="domain" description="Kinesin-like" evidence="2">
    <location>
        <begin position="29"/>
        <end position="109"/>
    </location>
</feature>
<evidence type="ECO:0000313" key="3">
    <source>
        <dbReference type="Proteomes" id="UP000887577"/>
    </source>
</evidence>
<dbReference type="InterPro" id="IPR022164">
    <property type="entry name" value="Kinesin-like"/>
</dbReference>
<feature type="region of interest" description="Disordered" evidence="1">
    <location>
        <begin position="595"/>
        <end position="620"/>
    </location>
</feature>
<evidence type="ECO:0000256" key="1">
    <source>
        <dbReference type="SAM" id="MobiDB-lite"/>
    </source>
</evidence>
<accession>A0A914YPC9</accession>